<dbReference type="AlphaFoldDB" id="A0A811LED5"/>
<proteinExistence type="predicted"/>
<dbReference type="EMBL" id="CAJFDH010000005">
    <property type="protein sequence ID" value="CAD5226043.1"/>
    <property type="molecule type" value="Genomic_DNA"/>
</dbReference>
<accession>A0A811LED5</accession>
<evidence type="ECO:0008006" key="3">
    <source>
        <dbReference type="Google" id="ProtNLM"/>
    </source>
</evidence>
<dbReference type="OrthoDB" id="5818094at2759"/>
<name>A0A811LED5_9BILA</name>
<dbReference type="PANTHER" id="PTHR31128">
    <property type="entry name" value="PROTEIN CBR-CLEC-135-RELATED"/>
    <property type="match status" value="1"/>
</dbReference>
<dbReference type="EMBL" id="CAJFCW020000005">
    <property type="protein sequence ID" value="CAG9121666.1"/>
    <property type="molecule type" value="Genomic_DNA"/>
</dbReference>
<organism evidence="1 2">
    <name type="scientific">Bursaphelenchus okinawaensis</name>
    <dbReference type="NCBI Taxonomy" id="465554"/>
    <lineage>
        <taxon>Eukaryota</taxon>
        <taxon>Metazoa</taxon>
        <taxon>Ecdysozoa</taxon>
        <taxon>Nematoda</taxon>
        <taxon>Chromadorea</taxon>
        <taxon>Rhabditida</taxon>
        <taxon>Tylenchina</taxon>
        <taxon>Tylenchomorpha</taxon>
        <taxon>Aphelenchoidea</taxon>
        <taxon>Aphelenchoididae</taxon>
        <taxon>Bursaphelenchus</taxon>
    </lineage>
</organism>
<reference evidence="1" key="1">
    <citation type="submission" date="2020-09" db="EMBL/GenBank/DDBJ databases">
        <authorList>
            <person name="Kikuchi T."/>
        </authorList>
    </citation>
    <scope>NUCLEOTIDE SEQUENCE</scope>
    <source>
        <strain evidence="1">SH1</strain>
    </source>
</reference>
<evidence type="ECO:0000313" key="2">
    <source>
        <dbReference type="Proteomes" id="UP000614601"/>
    </source>
</evidence>
<dbReference type="Proteomes" id="UP000614601">
    <property type="component" value="Unassembled WGS sequence"/>
</dbReference>
<gene>
    <name evidence="1" type="ORF">BOKJ2_LOCUS11880</name>
</gene>
<evidence type="ECO:0000313" key="1">
    <source>
        <dbReference type="EMBL" id="CAD5226043.1"/>
    </source>
</evidence>
<sequence>MLKYYKFFNSVTSPGRSYYEDGSGRDLTISDSEEYQQAPPARDRPDRVCITCCEHGQLCRLGTENDDKLRIQEIESNLSDGYEPVVLQRERHGFTLHNMGPQTHTTGSKYFVDKTRHQPLFYEDGDFENYYLGQITQQEAMENCPERTQFKVYHKVSDVKDLDELEPCLRMFVVYHTSKGGYCHFPINSLKAEKQKYYYVECGDPDPLRFADIESIVRFYTVYVQLHYSNEMQQVDPDVFSWWNLPEDQIIYLNQTS</sequence>
<keyword evidence="2" id="KW-1185">Reference proteome</keyword>
<comment type="caution">
    <text evidence="1">The sequence shown here is derived from an EMBL/GenBank/DDBJ whole genome shotgun (WGS) entry which is preliminary data.</text>
</comment>
<dbReference type="PANTHER" id="PTHR31128:SF9">
    <property type="entry name" value="DUF3444 DOMAIN-CONTAINING PROTEIN-RELATED"/>
    <property type="match status" value="1"/>
</dbReference>
<protein>
    <recommendedName>
        <fullName evidence="3">SH2 domain-containing protein</fullName>
    </recommendedName>
</protein>
<dbReference type="Proteomes" id="UP000783686">
    <property type="component" value="Unassembled WGS sequence"/>
</dbReference>